<gene>
    <name evidence="1" type="ORF">C8A03DRAFT_17879</name>
</gene>
<accession>A0AAN7H8P2</accession>
<comment type="caution">
    <text evidence="1">The sequence shown here is derived from an EMBL/GenBank/DDBJ whole genome shotgun (WGS) entry which is preliminary data.</text>
</comment>
<keyword evidence="2" id="KW-1185">Reference proteome</keyword>
<reference evidence="1" key="1">
    <citation type="journal article" date="2023" name="Mol. Phylogenet. Evol.">
        <title>Genome-scale phylogeny and comparative genomics of the fungal order Sordariales.</title>
        <authorList>
            <person name="Hensen N."/>
            <person name="Bonometti L."/>
            <person name="Westerberg I."/>
            <person name="Brannstrom I.O."/>
            <person name="Guillou S."/>
            <person name="Cros-Aarteil S."/>
            <person name="Calhoun S."/>
            <person name="Haridas S."/>
            <person name="Kuo A."/>
            <person name="Mondo S."/>
            <person name="Pangilinan J."/>
            <person name="Riley R."/>
            <person name="LaButti K."/>
            <person name="Andreopoulos B."/>
            <person name="Lipzen A."/>
            <person name="Chen C."/>
            <person name="Yan M."/>
            <person name="Daum C."/>
            <person name="Ng V."/>
            <person name="Clum A."/>
            <person name="Steindorff A."/>
            <person name="Ohm R.A."/>
            <person name="Martin F."/>
            <person name="Silar P."/>
            <person name="Natvig D.O."/>
            <person name="Lalanne C."/>
            <person name="Gautier V."/>
            <person name="Ament-Velasquez S.L."/>
            <person name="Kruys A."/>
            <person name="Hutchinson M.I."/>
            <person name="Powell A.J."/>
            <person name="Barry K."/>
            <person name="Miller A.N."/>
            <person name="Grigoriev I.V."/>
            <person name="Debuchy R."/>
            <person name="Gladieux P."/>
            <person name="Hiltunen Thoren M."/>
            <person name="Johannesson H."/>
        </authorList>
    </citation>
    <scope>NUCLEOTIDE SEQUENCE</scope>
    <source>
        <strain evidence="1">CBS 532.94</strain>
    </source>
</reference>
<proteinExistence type="predicted"/>
<dbReference type="PROSITE" id="PS50096">
    <property type="entry name" value="IQ"/>
    <property type="match status" value="1"/>
</dbReference>
<protein>
    <submittedName>
        <fullName evidence="1">Uncharacterized protein</fullName>
    </submittedName>
</protein>
<dbReference type="AlphaFoldDB" id="A0AAN7H8P2"/>
<evidence type="ECO:0000313" key="2">
    <source>
        <dbReference type="Proteomes" id="UP001303760"/>
    </source>
</evidence>
<sequence>MAVQQVIHLRYNDLGALNEELTRLFGEGNCGVEFEMGQIILTLPRALVESEILRIQSKRRHYRSRSDRRR</sequence>
<dbReference type="Proteomes" id="UP001303760">
    <property type="component" value="Unassembled WGS sequence"/>
</dbReference>
<name>A0AAN7H8P2_9PEZI</name>
<dbReference type="EMBL" id="MU860273">
    <property type="protein sequence ID" value="KAK4235367.1"/>
    <property type="molecule type" value="Genomic_DNA"/>
</dbReference>
<evidence type="ECO:0000313" key="1">
    <source>
        <dbReference type="EMBL" id="KAK4235367.1"/>
    </source>
</evidence>
<organism evidence="1 2">
    <name type="scientific">Achaetomium macrosporum</name>
    <dbReference type="NCBI Taxonomy" id="79813"/>
    <lineage>
        <taxon>Eukaryota</taxon>
        <taxon>Fungi</taxon>
        <taxon>Dikarya</taxon>
        <taxon>Ascomycota</taxon>
        <taxon>Pezizomycotina</taxon>
        <taxon>Sordariomycetes</taxon>
        <taxon>Sordariomycetidae</taxon>
        <taxon>Sordariales</taxon>
        <taxon>Chaetomiaceae</taxon>
        <taxon>Achaetomium</taxon>
    </lineage>
</organism>
<reference evidence="1" key="2">
    <citation type="submission" date="2023-05" db="EMBL/GenBank/DDBJ databases">
        <authorList>
            <consortium name="Lawrence Berkeley National Laboratory"/>
            <person name="Steindorff A."/>
            <person name="Hensen N."/>
            <person name="Bonometti L."/>
            <person name="Westerberg I."/>
            <person name="Brannstrom I.O."/>
            <person name="Guillou S."/>
            <person name="Cros-Aarteil S."/>
            <person name="Calhoun S."/>
            <person name="Haridas S."/>
            <person name="Kuo A."/>
            <person name="Mondo S."/>
            <person name="Pangilinan J."/>
            <person name="Riley R."/>
            <person name="Labutti K."/>
            <person name="Andreopoulos B."/>
            <person name="Lipzen A."/>
            <person name="Chen C."/>
            <person name="Yanf M."/>
            <person name="Daum C."/>
            <person name="Ng V."/>
            <person name="Clum A."/>
            <person name="Ohm R."/>
            <person name="Martin F."/>
            <person name="Silar P."/>
            <person name="Natvig D."/>
            <person name="Lalanne C."/>
            <person name="Gautier V."/>
            <person name="Ament-Velasquez S.L."/>
            <person name="Kruys A."/>
            <person name="Hutchinson M.I."/>
            <person name="Powell A.J."/>
            <person name="Barry K."/>
            <person name="Miller A.N."/>
            <person name="Grigoriev I.V."/>
            <person name="Debuchy R."/>
            <person name="Gladieux P."/>
            <person name="Thoren M.H."/>
            <person name="Johannesson H."/>
        </authorList>
    </citation>
    <scope>NUCLEOTIDE SEQUENCE</scope>
    <source>
        <strain evidence="1">CBS 532.94</strain>
    </source>
</reference>